<organism evidence="2 3">
    <name type="scientific">Desulfosporosinus orientis (strain ATCC 19365 / DSM 765 / NCIMB 8382 / VKM B-1628 / Singapore I)</name>
    <name type="common">Desulfotomaculum orientis</name>
    <dbReference type="NCBI Taxonomy" id="768706"/>
    <lineage>
        <taxon>Bacteria</taxon>
        <taxon>Bacillati</taxon>
        <taxon>Bacillota</taxon>
        <taxon>Clostridia</taxon>
        <taxon>Eubacteriales</taxon>
        <taxon>Desulfitobacteriaceae</taxon>
        <taxon>Desulfosporosinus</taxon>
    </lineage>
</organism>
<dbReference type="Pfam" id="PF03050">
    <property type="entry name" value="DDE_Tnp_IS66"/>
    <property type="match status" value="1"/>
</dbReference>
<sequence length="101" mass="11451">MEEAVRSVADILSQAWAETTRTKQENLRKALNYTLNHKKYFTNFLLEGSIPLSNNLSEIAVKPVAITRKNSLFSDSVEGAKASAIRMTIIVILFNYYRLNV</sequence>
<name>G7WBT0_DESOD</name>
<proteinExistence type="predicted"/>
<feature type="domain" description="Transposase IS66 central" evidence="1">
    <location>
        <begin position="14"/>
        <end position="81"/>
    </location>
</feature>
<keyword evidence="3" id="KW-1185">Reference proteome</keyword>
<gene>
    <name evidence="2" type="ordered locus">Desor_3878</name>
</gene>
<evidence type="ECO:0000313" key="3">
    <source>
        <dbReference type="Proteomes" id="UP000006346"/>
    </source>
</evidence>
<dbReference type="eggNOG" id="COG4974">
    <property type="taxonomic scope" value="Bacteria"/>
</dbReference>
<reference evidence="2 3" key="2">
    <citation type="journal article" date="2012" name="J. Bacteriol.">
        <title>Complete genome sequences of Desulfosporosinus orientis DSM765T, Desulfosporosinus youngiae DSM17734T, Desulfosporosinus meridiei DSM13257T, and Desulfosporosinus acidiphilus DSM22704T.</title>
        <authorList>
            <person name="Pester M."/>
            <person name="Brambilla E."/>
            <person name="Alazard D."/>
            <person name="Rattei T."/>
            <person name="Weinmaier T."/>
            <person name="Han J."/>
            <person name="Lucas S."/>
            <person name="Lapidus A."/>
            <person name="Cheng J.F."/>
            <person name="Goodwin L."/>
            <person name="Pitluck S."/>
            <person name="Peters L."/>
            <person name="Ovchinnikova G."/>
            <person name="Teshima H."/>
            <person name="Detter J.C."/>
            <person name="Han C.S."/>
            <person name="Tapia R."/>
            <person name="Land M.L."/>
            <person name="Hauser L."/>
            <person name="Kyrpides N.C."/>
            <person name="Ivanova N.N."/>
            <person name="Pagani I."/>
            <person name="Huntmann M."/>
            <person name="Wei C.L."/>
            <person name="Davenport K.W."/>
            <person name="Daligault H."/>
            <person name="Chain P.S."/>
            <person name="Chen A."/>
            <person name="Mavromatis K."/>
            <person name="Markowitz V."/>
            <person name="Szeto E."/>
            <person name="Mikhailova N."/>
            <person name="Pati A."/>
            <person name="Wagner M."/>
            <person name="Woyke T."/>
            <person name="Ollivier B."/>
            <person name="Klenk H.P."/>
            <person name="Spring S."/>
            <person name="Loy A."/>
        </authorList>
    </citation>
    <scope>NUCLEOTIDE SEQUENCE [LARGE SCALE GENOMIC DNA]</scope>
    <source>
        <strain evidence="3">ATCC 19365 / DSM 765 / NCIMB 8382 / VKM B-1628</strain>
    </source>
</reference>
<protein>
    <recommendedName>
        <fullName evidence="1">Transposase IS66 central domain-containing protein</fullName>
    </recommendedName>
</protein>
<dbReference type="Proteomes" id="UP000006346">
    <property type="component" value="Chromosome"/>
</dbReference>
<evidence type="ECO:0000313" key="2">
    <source>
        <dbReference type="EMBL" id="AET69327.1"/>
    </source>
</evidence>
<evidence type="ECO:0000259" key="1">
    <source>
        <dbReference type="Pfam" id="PF03050"/>
    </source>
</evidence>
<dbReference type="EMBL" id="CP003108">
    <property type="protein sequence ID" value="AET69327.1"/>
    <property type="molecule type" value="Genomic_DNA"/>
</dbReference>
<dbReference type="PANTHER" id="PTHR33678">
    <property type="entry name" value="BLL1576 PROTEIN"/>
    <property type="match status" value="1"/>
</dbReference>
<dbReference type="KEGG" id="dor:Desor_3878"/>
<dbReference type="InterPro" id="IPR004291">
    <property type="entry name" value="Transposase_IS66_central"/>
</dbReference>
<dbReference type="AlphaFoldDB" id="G7WBT0"/>
<dbReference type="PATRIC" id="fig|768706.3.peg.3922"/>
<reference evidence="3" key="1">
    <citation type="submission" date="2011-11" db="EMBL/GenBank/DDBJ databases">
        <title>Complete sequence of Desulfosporosinus orientis DSM 765.</title>
        <authorList>
            <person name="Lucas S."/>
            <person name="Han J."/>
            <person name="Lapidus A."/>
            <person name="Cheng J.-F."/>
            <person name="Goodwin L."/>
            <person name="Pitluck S."/>
            <person name="Peters L."/>
            <person name="Ovchinnikova G."/>
            <person name="Teshima H."/>
            <person name="Detter J.C."/>
            <person name="Han C."/>
            <person name="Tapia R."/>
            <person name="Land M."/>
            <person name="Hauser L."/>
            <person name="Kyrpides N."/>
            <person name="Ivanova N."/>
            <person name="Pagani I."/>
            <person name="Pester M."/>
            <person name="Spring S."/>
            <person name="Ollivier B."/>
            <person name="Rattei T."/>
            <person name="Klenk H.-P."/>
            <person name="Wagner M."/>
            <person name="Loy A."/>
            <person name="Woyke T."/>
        </authorList>
    </citation>
    <scope>NUCLEOTIDE SEQUENCE [LARGE SCALE GENOMIC DNA]</scope>
    <source>
        <strain evidence="3">ATCC 19365 / DSM 765 / NCIMB 8382 / VKM B-1628</strain>
    </source>
</reference>
<dbReference type="HOGENOM" id="CLU_2286941_0_0_9"/>
<dbReference type="InterPro" id="IPR052344">
    <property type="entry name" value="Transposase-related"/>
</dbReference>
<dbReference type="PANTHER" id="PTHR33678:SF1">
    <property type="entry name" value="BLL1576 PROTEIN"/>
    <property type="match status" value="1"/>
</dbReference>
<accession>G7WBT0</accession>